<proteinExistence type="predicted"/>
<evidence type="ECO:0000256" key="1">
    <source>
        <dbReference type="SAM" id="MobiDB-lite"/>
    </source>
</evidence>
<gene>
    <name evidence="2" type="ORF">A2755_01600</name>
</gene>
<comment type="caution">
    <text evidence="2">The sequence shown here is derived from an EMBL/GenBank/DDBJ whole genome shotgun (WGS) entry which is preliminary data.</text>
</comment>
<sequence length="100" mass="11852">MITKQKDTKGLLAKKLGISRSSLYYASKQLPKDWKLKTEIEQVLSGHASYGYRRIADELHISRKRVQRVMQRFGMRAYRRRGRKPRKWMSSHGRWSAMPS</sequence>
<name>A0A1F8DQI0_9BACT</name>
<organism evidence="2 3">
    <name type="scientific">Candidatus Wolfebacteria bacterium RIFCSPHIGHO2_01_FULL_48_22</name>
    <dbReference type="NCBI Taxonomy" id="1802555"/>
    <lineage>
        <taxon>Bacteria</taxon>
        <taxon>Candidatus Wolfeibacteriota</taxon>
    </lineage>
</organism>
<dbReference type="EMBL" id="MGIP01000014">
    <property type="protein sequence ID" value="OGM90881.1"/>
    <property type="molecule type" value="Genomic_DNA"/>
</dbReference>
<feature type="region of interest" description="Disordered" evidence="1">
    <location>
        <begin position="81"/>
        <end position="100"/>
    </location>
</feature>
<evidence type="ECO:0000313" key="3">
    <source>
        <dbReference type="Proteomes" id="UP000177029"/>
    </source>
</evidence>
<dbReference type="Proteomes" id="UP000177029">
    <property type="component" value="Unassembled WGS sequence"/>
</dbReference>
<evidence type="ECO:0000313" key="2">
    <source>
        <dbReference type="EMBL" id="OGM90881.1"/>
    </source>
</evidence>
<protein>
    <recommendedName>
        <fullName evidence="4">HTH-like domain-containing protein</fullName>
    </recommendedName>
</protein>
<reference evidence="2 3" key="1">
    <citation type="journal article" date="2016" name="Nat. Commun.">
        <title>Thousands of microbial genomes shed light on interconnected biogeochemical processes in an aquifer system.</title>
        <authorList>
            <person name="Anantharaman K."/>
            <person name="Brown C.T."/>
            <person name="Hug L.A."/>
            <person name="Sharon I."/>
            <person name="Castelle C.J."/>
            <person name="Probst A.J."/>
            <person name="Thomas B.C."/>
            <person name="Singh A."/>
            <person name="Wilkins M.J."/>
            <person name="Karaoz U."/>
            <person name="Brodie E.L."/>
            <person name="Williams K.H."/>
            <person name="Hubbard S.S."/>
            <person name="Banfield J.F."/>
        </authorList>
    </citation>
    <scope>NUCLEOTIDE SEQUENCE [LARGE SCALE GENOMIC DNA]</scope>
</reference>
<evidence type="ECO:0008006" key="4">
    <source>
        <dbReference type="Google" id="ProtNLM"/>
    </source>
</evidence>
<dbReference type="AlphaFoldDB" id="A0A1F8DQI0"/>
<accession>A0A1F8DQI0</accession>